<protein>
    <submittedName>
        <fullName evidence="1">Uncharacterized protein</fullName>
    </submittedName>
</protein>
<evidence type="ECO:0000313" key="2">
    <source>
        <dbReference type="Proteomes" id="UP000887116"/>
    </source>
</evidence>
<name>A0A8X6K0K8_TRICU</name>
<dbReference type="AlphaFoldDB" id="A0A8X6K0K8"/>
<gene>
    <name evidence="1" type="ORF">TNCT_54291</name>
</gene>
<dbReference type="Proteomes" id="UP000887116">
    <property type="component" value="Unassembled WGS sequence"/>
</dbReference>
<keyword evidence="2" id="KW-1185">Reference proteome</keyword>
<comment type="caution">
    <text evidence="1">The sequence shown here is derived from an EMBL/GenBank/DDBJ whole genome shotgun (WGS) entry which is preliminary data.</text>
</comment>
<evidence type="ECO:0000313" key="1">
    <source>
        <dbReference type="EMBL" id="GFR25311.1"/>
    </source>
</evidence>
<accession>A0A8X6K0K8</accession>
<proteinExistence type="predicted"/>
<dbReference type="EMBL" id="BMAO01008632">
    <property type="protein sequence ID" value="GFR25311.1"/>
    <property type="molecule type" value="Genomic_DNA"/>
</dbReference>
<organism evidence="1 2">
    <name type="scientific">Trichonephila clavata</name>
    <name type="common">Joro spider</name>
    <name type="synonym">Nephila clavata</name>
    <dbReference type="NCBI Taxonomy" id="2740835"/>
    <lineage>
        <taxon>Eukaryota</taxon>
        <taxon>Metazoa</taxon>
        <taxon>Ecdysozoa</taxon>
        <taxon>Arthropoda</taxon>
        <taxon>Chelicerata</taxon>
        <taxon>Arachnida</taxon>
        <taxon>Araneae</taxon>
        <taxon>Araneomorphae</taxon>
        <taxon>Entelegynae</taxon>
        <taxon>Araneoidea</taxon>
        <taxon>Nephilidae</taxon>
        <taxon>Trichonephila</taxon>
    </lineage>
</organism>
<reference evidence="1" key="1">
    <citation type="submission" date="2020-07" db="EMBL/GenBank/DDBJ databases">
        <title>Multicomponent nature underlies the extraordinary mechanical properties of spider dragline silk.</title>
        <authorList>
            <person name="Kono N."/>
            <person name="Nakamura H."/>
            <person name="Mori M."/>
            <person name="Yoshida Y."/>
            <person name="Ohtoshi R."/>
            <person name="Malay A.D."/>
            <person name="Moran D.A.P."/>
            <person name="Tomita M."/>
            <person name="Numata K."/>
            <person name="Arakawa K."/>
        </authorList>
    </citation>
    <scope>NUCLEOTIDE SEQUENCE</scope>
</reference>
<sequence>MDTRKSPTCVVRHHTSETEARFIQPSPKKCAINTTATRVLTETSVSSSGRGTMEFFVLRRHTLLIFHRQFLFNREMKWRYHFWKR</sequence>